<reference evidence="3" key="1">
    <citation type="submission" date="2014-03" db="EMBL/GenBank/DDBJ databases">
        <authorList>
            <person name="Aksoy S."/>
            <person name="Warren W."/>
            <person name="Wilson R.K."/>
        </authorList>
    </citation>
    <scope>NUCLEOTIDE SEQUENCE [LARGE SCALE GENOMIC DNA]</scope>
    <source>
        <strain evidence="3">IAEA</strain>
    </source>
</reference>
<keyword evidence="3" id="KW-1185">Reference proteome</keyword>
<evidence type="ECO:0000256" key="1">
    <source>
        <dbReference type="SAM" id="Phobius"/>
    </source>
</evidence>
<evidence type="ECO:0000313" key="3">
    <source>
        <dbReference type="Proteomes" id="UP000091820"/>
    </source>
</evidence>
<proteinExistence type="predicted"/>
<protein>
    <submittedName>
        <fullName evidence="2">Uncharacterized protein</fullName>
    </submittedName>
</protein>
<name>A0A1A9X1S6_9MUSC</name>
<sequence length="101" mass="12162">MAEGRIVIYQRGKSTFQHLLNNNYQYVHPAWSTFWILFVLLNPVLPERYFAFRVLRTFILLVVFQSRLLRLDRITTVTVLRDFAYTLIWLPKETTEPRNSK</sequence>
<accession>A0A1A9X1S6</accession>
<keyword evidence="1" id="KW-1133">Transmembrane helix</keyword>
<keyword evidence="1" id="KW-0472">Membrane</keyword>
<keyword evidence="1" id="KW-0812">Transmembrane</keyword>
<dbReference type="AlphaFoldDB" id="A0A1A9X1S6"/>
<dbReference type="EnsemblMetazoa" id="GBRI041089-RA">
    <property type="protein sequence ID" value="GBRI041089-PA"/>
    <property type="gene ID" value="GBRI041089"/>
</dbReference>
<evidence type="ECO:0000313" key="2">
    <source>
        <dbReference type="EnsemblMetazoa" id="GBRI041089-PA"/>
    </source>
</evidence>
<dbReference type="Proteomes" id="UP000091820">
    <property type="component" value="Unassembled WGS sequence"/>
</dbReference>
<reference evidence="2" key="2">
    <citation type="submission" date="2020-05" db="UniProtKB">
        <authorList>
            <consortium name="EnsemblMetazoa"/>
        </authorList>
    </citation>
    <scope>IDENTIFICATION</scope>
    <source>
        <strain evidence="2">IAEA</strain>
    </source>
</reference>
<dbReference type="VEuPathDB" id="VectorBase:GBRI041089"/>
<feature type="transmembrane region" description="Helical" evidence="1">
    <location>
        <begin position="26"/>
        <end position="45"/>
    </location>
</feature>
<organism evidence="2 3">
    <name type="scientific">Glossina brevipalpis</name>
    <dbReference type="NCBI Taxonomy" id="37001"/>
    <lineage>
        <taxon>Eukaryota</taxon>
        <taxon>Metazoa</taxon>
        <taxon>Ecdysozoa</taxon>
        <taxon>Arthropoda</taxon>
        <taxon>Hexapoda</taxon>
        <taxon>Insecta</taxon>
        <taxon>Pterygota</taxon>
        <taxon>Neoptera</taxon>
        <taxon>Endopterygota</taxon>
        <taxon>Diptera</taxon>
        <taxon>Brachycera</taxon>
        <taxon>Muscomorpha</taxon>
        <taxon>Hippoboscoidea</taxon>
        <taxon>Glossinidae</taxon>
        <taxon>Glossina</taxon>
    </lineage>
</organism>